<gene>
    <name evidence="3" type="ORF">F3S47_18750</name>
</gene>
<accession>A0A5J5GA88</accession>
<proteinExistence type="predicted"/>
<sequence>MTGSDRSGGNAFGAKFGRLVRSYREDIGLSARDLAIRVWNDEARKSSISRLENGRVGRPAAETVQKIALALDIPQEEIDGLRAPSADIGSVLSQHLGDLARSSRDQLEALAARFEIDRAYDRSSENLRQLLEAKADEYRAYRRKIDLLDERQDEIVAARAAANAAADRLDLDECEHQLLIADRLQTLLFVETKEARASYALLRGQVDKAFELFRSAADALRTVDSLETARRLKGYFVQLYDHGLLYGNDGLALSVDMARHALAAFPERGEEWAQFLMSKANALANLGDRTEGGTGTALLEEAVGDYQVVLTHFGRTGDRERSGVAQHNLGGALCLLADRADATASRIDLLEKAIGTFRVALEVRDQHASPREWAMTMQNLAVALRDLGAATEDEVGRRHLMEAVEICERSLAIRTKDSSPFEWAMTQENLAQVRFALANHRTTNDPSPHLAAAESHIDAALTVYSLETSPYYFDKATEFRRVMRTARIAP</sequence>
<dbReference type="EMBL" id="VYQE01000008">
    <property type="protein sequence ID" value="KAA9005069.1"/>
    <property type="molecule type" value="Genomic_DNA"/>
</dbReference>
<dbReference type="SMART" id="SM00530">
    <property type="entry name" value="HTH_XRE"/>
    <property type="match status" value="1"/>
</dbReference>
<evidence type="ECO:0000313" key="4">
    <source>
        <dbReference type="Proteomes" id="UP000326554"/>
    </source>
</evidence>
<dbReference type="InterPro" id="IPR010982">
    <property type="entry name" value="Lambda_DNA-bd_dom_sf"/>
</dbReference>
<dbReference type="AlphaFoldDB" id="A0A5J5GA88"/>
<evidence type="ECO:0000256" key="1">
    <source>
        <dbReference type="SAM" id="Coils"/>
    </source>
</evidence>
<organism evidence="3 4">
    <name type="scientific">Histidinibacterium aquaticum</name>
    <dbReference type="NCBI Taxonomy" id="2613962"/>
    <lineage>
        <taxon>Bacteria</taxon>
        <taxon>Pseudomonadati</taxon>
        <taxon>Pseudomonadota</taxon>
        <taxon>Alphaproteobacteria</taxon>
        <taxon>Rhodobacterales</taxon>
        <taxon>Paracoccaceae</taxon>
        <taxon>Histidinibacterium</taxon>
    </lineage>
</organism>
<dbReference type="CDD" id="cd00093">
    <property type="entry name" value="HTH_XRE"/>
    <property type="match status" value="1"/>
</dbReference>
<dbReference type="RefSeq" id="WP_150446850.1">
    <property type="nucleotide sequence ID" value="NZ_VYQE01000008.1"/>
</dbReference>
<name>A0A5J5GA88_9RHOB</name>
<keyword evidence="4" id="KW-1185">Reference proteome</keyword>
<dbReference type="InterPro" id="IPR001387">
    <property type="entry name" value="Cro/C1-type_HTH"/>
</dbReference>
<dbReference type="GO" id="GO:0003677">
    <property type="term" value="F:DNA binding"/>
    <property type="evidence" value="ECO:0007669"/>
    <property type="project" value="InterPro"/>
</dbReference>
<keyword evidence="1" id="KW-0175">Coiled coil</keyword>
<dbReference type="SUPFAM" id="SSF47413">
    <property type="entry name" value="lambda repressor-like DNA-binding domains"/>
    <property type="match status" value="1"/>
</dbReference>
<dbReference type="InterPro" id="IPR011990">
    <property type="entry name" value="TPR-like_helical_dom_sf"/>
</dbReference>
<dbReference type="Proteomes" id="UP000326554">
    <property type="component" value="Unassembled WGS sequence"/>
</dbReference>
<dbReference type="Gene3D" id="1.25.40.10">
    <property type="entry name" value="Tetratricopeptide repeat domain"/>
    <property type="match status" value="1"/>
</dbReference>
<protein>
    <submittedName>
        <fullName evidence="3">Helix-turn-helix transcriptional regulator</fullName>
    </submittedName>
</protein>
<evidence type="ECO:0000313" key="3">
    <source>
        <dbReference type="EMBL" id="KAA9005069.1"/>
    </source>
</evidence>
<dbReference type="PROSITE" id="PS50943">
    <property type="entry name" value="HTH_CROC1"/>
    <property type="match status" value="1"/>
</dbReference>
<comment type="caution">
    <text evidence="3">The sequence shown here is derived from an EMBL/GenBank/DDBJ whole genome shotgun (WGS) entry which is preliminary data.</text>
</comment>
<evidence type="ECO:0000259" key="2">
    <source>
        <dbReference type="PROSITE" id="PS50943"/>
    </source>
</evidence>
<dbReference type="SUPFAM" id="SSF48452">
    <property type="entry name" value="TPR-like"/>
    <property type="match status" value="1"/>
</dbReference>
<dbReference type="Pfam" id="PF13560">
    <property type="entry name" value="HTH_31"/>
    <property type="match status" value="1"/>
</dbReference>
<feature type="domain" description="HTH cro/C1-type" evidence="2">
    <location>
        <begin position="45"/>
        <end position="78"/>
    </location>
</feature>
<feature type="coiled-coil region" evidence="1">
    <location>
        <begin position="124"/>
        <end position="151"/>
    </location>
</feature>
<reference evidence="3 4" key="1">
    <citation type="submission" date="2019-09" db="EMBL/GenBank/DDBJ databases">
        <authorList>
            <person name="Park J.-S."/>
            <person name="Choi H.-J."/>
        </authorList>
    </citation>
    <scope>NUCLEOTIDE SEQUENCE [LARGE SCALE GENOMIC DNA]</scope>
    <source>
        <strain evidence="3 4">176SS1-4</strain>
    </source>
</reference>
<dbReference type="Gene3D" id="1.10.260.40">
    <property type="entry name" value="lambda repressor-like DNA-binding domains"/>
    <property type="match status" value="1"/>
</dbReference>